<proteinExistence type="predicted"/>
<dbReference type="PROSITE" id="PS51257">
    <property type="entry name" value="PROKAR_LIPOPROTEIN"/>
    <property type="match status" value="1"/>
</dbReference>
<dbReference type="EMBL" id="QRUP01000002">
    <property type="protein sequence ID" value="RGR76277.1"/>
    <property type="molecule type" value="Genomic_DNA"/>
</dbReference>
<sequence length="287" mass="31634">MKKLVLLALGALLLAGCSDARASLKDPKTAVFSVGNQTLTKGDMYNFMLARDAGYFTINEAKKVIFEKEVPVTDEMRSEAEETLNTYKTMLGDSFASYLQSYGFADEEEYLNNSLLVSLQAQELTKVYVNEKFGELVSRYSPKKIRIMQFTDEATANQALEQVKNGANFEETATSLGSSVSAAETIATTQSSYATNVLSTLSVITDPTLTDVIADDNGANFYIVQVIATDAESFKDEAVDTIAAISALSSEASIFYFEKYNFTVYDKTIYDQLESNYADYLIQAKSK</sequence>
<keyword evidence="1" id="KW-0732">Signal</keyword>
<evidence type="ECO:0000313" key="2">
    <source>
        <dbReference type="EMBL" id="RGR76277.1"/>
    </source>
</evidence>
<organism evidence="2 3">
    <name type="scientific">Holdemania filiformis</name>
    <dbReference type="NCBI Taxonomy" id="61171"/>
    <lineage>
        <taxon>Bacteria</taxon>
        <taxon>Bacillati</taxon>
        <taxon>Bacillota</taxon>
        <taxon>Erysipelotrichia</taxon>
        <taxon>Erysipelotrichales</taxon>
        <taxon>Erysipelotrichaceae</taxon>
        <taxon>Holdemania</taxon>
    </lineage>
</organism>
<protein>
    <recommendedName>
        <fullName evidence="4">Peptidylprolyl isomerase</fullName>
    </recommendedName>
</protein>
<reference evidence="2 3" key="1">
    <citation type="submission" date="2018-08" db="EMBL/GenBank/DDBJ databases">
        <title>A genome reference for cultivated species of the human gut microbiota.</title>
        <authorList>
            <person name="Zou Y."/>
            <person name="Xue W."/>
            <person name="Luo G."/>
        </authorList>
    </citation>
    <scope>NUCLEOTIDE SEQUENCE [LARGE SCALE GENOMIC DNA]</scope>
    <source>
        <strain evidence="2 3">AF24-29</strain>
    </source>
</reference>
<accession>A0A412G5Z7</accession>
<name>A0A412G5Z7_9FIRM</name>
<dbReference type="Proteomes" id="UP000284178">
    <property type="component" value="Unassembled WGS sequence"/>
</dbReference>
<evidence type="ECO:0000256" key="1">
    <source>
        <dbReference type="SAM" id="SignalP"/>
    </source>
</evidence>
<comment type="caution">
    <text evidence="2">The sequence shown here is derived from an EMBL/GenBank/DDBJ whole genome shotgun (WGS) entry which is preliminary data.</text>
</comment>
<dbReference type="RefSeq" id="WP_117893334.1">
    <property type="nucleotide sequence ID" value="NZ_CABJCV010000002.1"/>
</dbReference>
<dbReference type="GeneID" id="83014314"/>
<feature type="chain" id="PRO_5019543803" description="Peptidylprolyl isomerase" evidence="1">
    <location>
        <begin position="23"/>
        <end position="287"/>
    </location>
</feature>
<evidence type="ECO:0008006" key="4">
    <source>
        <dbReference type="Google" id="ProtNLM"/>
    </source>
</evidence>
<feature type="signal peptide" evidence="1">
    <location>
        <begin position="1"/>
        <end position="22"/>
    </location>
</feature>
<keyword evidence="3" id="KW-1185">Reference proteome</keyword>
<dbReference type="AlphaFoldDB" id="A0A412G5Z7"/>
<gene>
    <name evidence="2" type="ORF">DWY25_02680</name>
</gene>
<evidence type="ECO:0000313" key="3">
    <source>
        <dbReference type="Proteomes" id="UP000284178"/>
    </source>
</evidence>